<feature type="region of interest" description="Disordered" evidence="3">
    <location>
        <begin position="2012"/>
        <end position="2035"/>
    </location>
</feature>
<keyword evidence="1" id="KW-0597">Phosphoprotein</keyword>
<dbReference type="InterPro" id="IPR045255">
    <property type="entry name" value="RanBP1-like"/>
</dbReference>
<proteinExistence type="predicted"/>
<gene>
    <name evidence="5" type="ORF">LOD99_2668</name>
</gene>
<evidence type="ECO:0000256" key="3">
    <source>
        <dbReference type="SAM" id="MobiDB-lite"/>
    </source>
</evidence>
<feature type="compositionally biased region" description="Polar residues" evidence="3">
    <location>
        <begin position="1239"/>
        <end position="1274"/>
    </location>
</feature>
<feature type="domain" description="RanBD1" evidence="4">
    <location>
        <begin position="1103"/>
        <end position="1238"/>
    </location>
</feature>
<dbReference type="CDD" id="cd13179">
    <property type="entry name" value="RanBD_RanBP1"/>
    <property type="match status" value="1"/>
</dbReference>
<dbReference type="EMBL" id="JAKMXF010000221">
    <property type="protein sequence ID" value="KAI6654789.1"/>
    <property type="molecule type" value="Genomic_DNA"/>
</dbReference>
<dbReference type="InterPro" id="IPR019734">
    <property type="entry name" value="TPR_rpt"/>
</dbReference>
<feature type="compositionally biased region" description="Polar residues" evidence="3">
    <location>
        <begin position="985"/>
        <end position="1000"/>
    </location>
</feature>
<dbReference type="SUPFAM" id="SSF48452">
    <property type="entry name" value="TPR-like"/>
    <property type="match status" value="1"/>
</dbReference>
<comment type="caution">
    <text evidence="5">The sequence shown here is derived from an EMBL/GenBank/DDBJ whole genome shotgun (WGS) entry which is preliminary data.</text>
</comment>
<evidence type="ECO:0000313" key="6">
    <source>
        <dbReference type="Proteomes" id="UP001165289"/>
    </source>
</evidence>
<keyword evidence="2" id="KW-0802">TPR repeat</keyword>
<reference evidence="5 6" key="1">
    <citation type="journal article" date="2023" name="BMC Biol.">
        <title>The compact genome of the sponge Oopsacas minuta (Hexactinellida) is lacking key metazoan core genes.</title>
        <authorList>
            <person name="Santini S."/>
            <person name="Schenkelaars Q."/>
            <person name="Jourda C."/>
            <person name="Duchesne M."/>
            <person name="Belahbib H."/>
            <person name="Rocher C."/>
            <person name="Selva M."/>
            <person name="Riesgo A."/>
            <person name="Vervoort M."/>
            <person name="Leys S.P."/>
            <person name="Kodjabachian L."/>
            <person name="Le Bivic A."/>
            <person name="Borchiellini C."/>
            <person name="Claverie J.M."/>
            <person name="Renard E."/>
        </authorList>
    </citation>
    <scope>NUCLEOTIDE SEQUENCE [LARGE SCALE GENOMIC DNA]</scope>
    <source>
        <strain evidence="5">SPO-2</strain>
    </source>
</reference>
<dbReference type="FunFam" id="2.30.29.30:FF:000018">
    <property type="entry name" value="E3 SUMO-protein ligase RanBP2"/>
    <property type="match status" value="2"/>
</dbReference>
<dbReference type="PANTHER" id="PTHR23138">
    <property type="entry name" value="RAN BINDING PROTEIN"/>
    <property type="match status" value="1"/>
</dbReference>
<evidence type="ECO:0000259" key="4">
    <source>
        <dbReference type="PROSITE" id="PS50196"/>
    </source>
</evidence>
<protein>
    <submittedName>
        <fullName evidence="5">E3 SUMO-protein ligase RanBP2</fullName>
    </submittedName>
</protein>
<sequence>MDYTSDRARVEQHVARMMNTVQTAEERTQRAYAIAQMYAKVEDYDKALSYVDMYLTTHHNEAGAFYFRGVILEKQGRLQDAVAAFTNSLSLKPKQKEIILKICEVVCCLDKPSEVQLSKWFEQAKLVGAPLRLLQSLEEKLAQCRQDVHTLDRLYQEQHKKAPDNLHVIEKMVNLKLSLGDLKAAKLLVDHINSRISQASDNLTWIQLSYGVYYRAYVSCQAEGMLAEQVSLLFGMLTFLSSIFFIKLSISDDKEVRDDLRRFDSHLSALHSALEKFPSSPQRQPYQLRFIEKFALFYQMAAFLLFKLAYDQILNLDEMLQLAAVCLSISFSITPPTTHEDSPDGLLRVTKANCRMCIVGYLLAALTRLNGQDWLKRIVKPKISSEGLSRIIEVLQLQVTRQTPSCIRLLMIDITQVSCAPPSRSHLSRYHEAYIRDNLSQLPSLMWLCLAEISAYGGFPSLPQLFAYSEQRCKSFPDGSEDLSRSDFSSCSRMDIEAFLYLSLYETRQFDTTVGDSNIVLLPIVLHKLKVLESRCNFWNSLHILDRASSNPLLMIKEASKHKTTVEKGLVSIRCLKKMELSTPIIFNMAKAFEHRLSNCSIGSPGYSEDRQTMLLARSELYWNEALRRVQLNEAGVSSLRDDSIPEHLATKLLSLQGKQAGEGLSEEDRNKIKSQAEMALADIALHRNHILKAITLYEKVDLPSAGFNHAQLLKHIALLGNPHILSGAHAPPPTTYDLLVRAQSILAEWSCRNEVKQDTQLLQRFQTELENLDKSIQDHKPIEPKTDYINNRFPEDESFKELSNNYHSNSFNQAYEQASAPPFPFPPQSAGPIISTSSPKKMANGTTSGLVESTMSKDDQILQLQLKYERTLLCLKQRDDVISDLSKMNVELRGIVQNLQYYFTDQKVLFKNPKDPENAILRPEDLDNLPTPDVPSTVHNLSGRNLSISNNSPQYPFNNSSSSNKTPINTSHRSLIDSYHPGMNQDSHVSPRSLANQSNRDFDFGYDDSPQSARQMLSLKTKPQPQIVEPANPFANLQLVGGSNPKPGAPNTSAPFRLNFQTPGTRGSDTDSKQSPIKQASSPARGEKNTNRSTDEFVCTAEHEALVDLPLIKTETGEENEDILFCKRGKLFRFRDGKWAEKGTGDMKVLKKHHEHKFRLLMRRDVVMKVCCNHLILTTLDLKPQSQSERSVTWTTHADFSEEGPPESITLAIRFKTSEIRDEFIKVVDKCKQTLKNSLLPRSSPNSVTQSVKSTASSTPKQHVTTTGPQTASRPVCMEFGPQLEIPQTIDRPQKNYSDSDSDSDTEYLSNSDNEATDVLKGPLKIASSSEEQILFQEKASIIVSQSGEIKDLKRMQVRVTGDPDIAKYRLLIHEQDNSDMLCDHEIRSNIDLKPYATQKGDKSWCLAVNQINDPSKKSRFILRFTSSAVSAKFNGVIQECINEIKSTTKSNSLANISEKEILFSNNEFGTQSNTSTIFGMEALPGFTFGSSFHDSIPLVTSSGSNFGSFVTPSIPAVPTATSKDKEEINTSQGNNSYEADPYFEPVVVLPTLTELKTGEEGEVVLFFQRARLFRLINKEWKERGVGELKILHTPNTGKHRIIMRRDVVKKLCCNHYITSEMAVKKNQKNEKICNWFTTADYSEETPQPQQLAARFKTVEIAAEFIEMFQKCLTEIKTAPSPKLHSPYTESKPKPPVIDPKSEPSKELDDVIIISVSQPTEDQVRKARELMLPDYFYLYENKPACPGCRGCEEEDDPIQHSTAVEAEVIKPIFNQARVEPRADIPYQAGSIFRGNLNLNLSSFSSIVSTESSSFKTSSGNPFAKCAKPLFNQDKQADTDSAPYEPDAHYKPLVQLPELEERKTGEEDDKVLYTNRCILFRYVDKEWKERGRGEIKILHNPDTNKYRVLMRRDIVKKICCNHNITNEMKLKYLMNNDKTLLWQTYADYSEGSPQSEQLSARFKKPAIANEFKEIFENCQEEIMNQTLIPSQTLAPTQQPDSADVSPVEDVIESKQESHTESTTNGLTCSTDSKSASDKIETVESESEQDDDVIFIPPKEPTPEQIALIEEFKLPRYFYSYEDKPDCKGCRGCESNYEIVYEKDRPDQCRATDDVVQALRDASEDISLPKIGAAETSIFGPQPDGLVSFTDVAQSTSVQGFTGQGNHFKSFARPLFVHTSKEGEESGQYEPDAHFKPIVDLPEIQDIKTGEEGENIIFKGRTTLYRFTDSQWKEKGKGEMKILHNKETDKYRLLMRRDKVKKICCNHFIAQGMVLNPLQKSESSWVWYTNADFSEETHRPETLTVRFSKAEVGKEFKEVFDRCVAILNQRRNDSLSI</sequence>
<dbReference type="GO" id="GO:0016874">
    <property type="term" value="F:ligase activity"/>
    <property type="evidence" value="ECO:0007669"/>
    <property type="project" value="UniProtKB-KW"/>
</dbReference>
<feature type="region of interest" description="Disordered" evidence="3">
    <location>
        <begin position="1239"/>
        <end position="1316"/>
    </location>
</feature>
<dbReference type="GO" id="GO:0005643">
    <property type="term" value="C:nuclear pore"/>
    <property type="evidence" value="ECO:0007669"/>
    <property type="project" value="TreeGrafter"/>
</dbReference>
<feature type="domain" description="RanBD1" evidence="4">
    <location>
        <begin position="1544"/>
        <end position="1679"/>
    </location>
</feature>
<dbReference type="GO" id="GO:0005096">
    <property type="term" value="F:GTPase activator activity"/>
    <property type="evidence" value="ECO:0007669"/>
    <property type="project" value="TreeGrafter"/>
</dbReference>
<dbReference type="PROSITE" id="PS50005">
    <property type="entry name" value="TPR"/>
    <property type="match status" value="1"/>
</dbReference>
<feature type="region of interest" description="Disordered" evidence="3">
    <location>
        <begin position="1682"/>
        <end position="1706"/>
    </location>
</feature>
<dbReference type="SMART" id="SM00028">
    <property type="entry name" value="TPR"/>
    <property type="match status" value="2"/>
</dbReference>
<dbReference type="Proteomes" id="UP001165289">
    <property type="component" value="Unassembled WGS sequence"/>
</dbReference>
<feature type="region of interest" description="Disordered" evidence="3">
    <location>
        <begin position="942"/>
        <end position="1003"/>
    </location>
</feature>
<keyword evidence="6" id="KW-1185">Reference proteome</keyword>
<dbReference type="Pfam" id="PF00638">
    <property type="entry name" value="Ran_BP1"/>
    <property type="match status" value="4"/>
</dbReference>
<evidence type="ECO:0000256" key="1">
    <source>
        <dbReference type="ARBA" id="ARBA00022553"/>
    </source>
</evidence>
<dbReference type="GO" id="GO:0005737">
    <property type="term" value="C:cytoplasm"/>
    <property type="evidence" value="ECO:0007669"/>
    <property type="project" value="TreeGrafter"/>
</dbReference>
<feature type="domain" description="RanBD1" evidence="4">
    <location>
        <begin position="2193"/>
        <end position="2328"/>
    </location>
</feature>
<feature type="compositionally biased region" description="Polar residues" evidence="3">
    <location>
        <begin position="942"/>
        <end position="974"/>
    </location>
</feature>
<dbReference type="PROSITE" id="PS50196">
    <property type="entry name" value="RANBD1"/>
    <property type="match status" value="5"/>
</dbReference>
<feature type="domain" description="RanBD1" evidence="4">
    <location>
        <begin position="1280"/>
        <end position="1448"/>
    </location>
</feature>
<dbReference type="SUPFAM" id="SSF50729">
    <property type="entry name" value="PH domain-like"/>
    <property type="match status" value="5"/>
</dbReference>
<feature type="compositionally biased region" description="Polar residues" evidence="3">
    <location>
        <begin position="2020"/>
        <end position="2033"/>
    </location>
</feature>
<dbReference type="InterPro" id="IPR045256">
    <property type="entry name" value="RanBP1_RanBD"/>
</dbReference>
<feature type="repeat" description="TPR" evidence="2">
    <location>
        <begin position="62"/>
        <end position="95"/>
    </location>
</feature>
<name>A0AAV7K262_9METZ</name>
<dbReference type="GO" id="GO:0006913">
    <property type="term" value="P:nucleocytoplasmic transport"/>
    <property type="evidence" value="ECO:0007669"/>
    <property type="project" value="InterPro"/>
</dbReference>
<feature type="region of interest" description="Disordered" evidence="3">
    <location>
        <begin position="1041"/>
        <end position="1093"/>
    </location>
</feature>
<dbReference type="SMART" id="SM00160">
    <property type="entry name" value="RanBD"/>
    <property type="match status" value="4"/>
</dbReference>
<dbReference type="InterPro" id="IPR011993">
    <property type="entry name" value="PH-like_dom_sf"/>
</dbReference>
<evidence type="ECO:0000313" key="5">
    <source>
        <dbReference type="EMBL" id="KAI6654789.1"/>
    </source>
</evidence>
<feature type="domain" description="RanBD1" evidence="4">
    <location>
        <begin position="1849"/>
        <end position="1984"/>
    </location>
</feature>
<dbReference type="InterPro" id="IPR000156">
    <property type="entry name" value="Ran_bind_dom"/>
</dbReference>
<dbReference type="Gene3D" id="2.30.29.30">
    <property type="entry name" value="Pleckstrin-homology domain (PH domain)/Phosphotyrosine-binding domain (PTB)"/>
    <property type="match status" value="5"/>
</dbReference>
<dbReference type="InterPro" id="IPR011990">
    <property type="entry name" value="TPR-like_helical_dom_sf"/>
</dbReference>
<organism evidence="5 6">
    <name type="scientific">Oopsacas minuta</name>
    <dbReference type="NCBI Taxonomy" id="111878"/>
    <lineage>
        <taxon>Eukaryota</taxon>
        <taxon>Metazoa</taxon>
        <taxon>Porifera</taxon>
        <taxon>Hexactinellida</taxon>
        <taxon>Hexasterophora</taxon>
        <taxon>Lyssacinosida</taxon>
        <taxon>Leucopsacidae</taxon>
        <taxon>Oopsacas</taxon>
    </lineage>
</organism>
<evidence type="ECO:0000256" key="2">
    <source>
        <dbReference type="PROSITE-ProRule" id="PRU00339"/>
    </source>
</evidence>
<dbReference type="CDD" id="cd00835">
    <property type="entry name" value="RanBD_family"/>
    <property type="match status" value="3"/>
</dbReference>
<dbReference type="PANTHER" id="PTHR23138:SF87">
    <property type="entry name" value="E3 SUMO-PROTEIN LIGASE RANBP2"/>
    <property type="match status" value="1"/>
</dbReference>
<dbReference type="Gene3D" id="1.25.40.10">
    <property type="entry name" value="Tetratricopeptide repeat domain"/>
    <property type="match status" value="1"/>
</dbReference>
<accession>A0AAV7K262</accession>
<feature type="compositionally biased region" description="Polar residues" evidence="3">
    <location>
        <begin position="1051"/>
        <end position="1083"/>
    </location>
</feature>
<keyword evidence="5" id="KW-0436">Ligase</keyword>